<dbReference type="Pfam" id="PF02836">
    <property type="entry name" value="Glyco_hydro_2_C"/>
    <property type="match status" value="1"/>
</dbReference>
<dbReference type="InterPro" id="IPR017853">
    <property type="entry name" value="GH"/>
</dbReference>
<dbReference type="SUPFAM" id="SSF51445">
    <property type="entry name" value="(Trans)glycosidases"/>
    <property type="match status" value="1"/>
</dbReference>
<dbReference type="InterPro" id="IPR013783">
    <property type="entry name" value="Ig-like_fold"/>
</dbReference>
<feature type="non-terminal residue" evidence="2">
    <location>
        <position position="314"/>
    </location>
</feature>
<reference evidence="2" key="1">
    <citation type="journal article" date="2012" name="PLoS ONE">
        <title>Gene sets for utilization of primary and secondary nutrition supplies in the distal gut of endangered iberian lynx.</title>
        <authorList>
            <person name="Alcaide M."/>
            <person name="Messina E."/>
            <person name="Richter M."/>
            <person name="Bargiela R."/>
            <person name="Peplies J."/>
            <person name="Huws S.A."/>
            <person name="Newbold C.J."/>
            <person name="Golyshin P.N."/>
            <person name="Simon M.A."/>
            <person name="Lopez G."/>
            <person name="Yakimov M.M."/>
            <person name="Ferrer M."/>
        </authorList>
    </citation>
    <scope>NUCLEOTIDE SEQUENCE</scope>
</reference>
<dbReference type="InterPro" id="IPR051913">
    <property type="entry name" value="GH2_Domain-Containing"/>
</dbReference>
<dbReference type="AlphaFoldDB" id="J9FXT1"/>
<sequence length="314" mass="36270">AVHKDAIERQLDALMEMGCNSIRTSHNPPCRELLELCDQKGMLVMDEAFDEWRSRSKVASGYAFNFDDEAEKDLTALLRRDRNHPCVFLWSIGNEVPDQDSTQGAATAKWLTDLCHRLDPTRLVTAGFNQVESAMQNHLADFVDIIGINYWQNQYEHYRQLRPQALFIASETQSALSSRGVYEFPVPKSFESAKVTESGLLDSYDMLGPAWGCIPDQQFRALENNPWMLGEYVWTGYDYLGEPTPFYEKWPSRSSYFGIFDLAGLPKDRYYAFKVHWTNEPVLHVFPHWSWQGREGKITPVHCYTSWPQAELYV</sequence>
<dbReference type="GO" id="GO:0005975">
    <property type="term" value="P:carbohydrate metabolic process"/>
    <property type="evidence" value="ECO:0007669"/>
    <property type="project" value="InterPro"/>
</dbReference>
<protein>
    <submittedName>
        <fullName evidence="2">Glycosyl hydrolase family 2, sugar binding domain protein</fullName>
    </submittedName>
</protein>
<dbReference type="PANTHER" id="PTHR42732">
    <property type="entry name" value="BETA-GALACTOSIDASE"/>
    <property type="match status" value="1"/>
</dbReference>
<feature type="domain" description="Glycoside hydrolase family 2 catalytic" evidence="1">
    <location>
        <begin position="2"/>
        <end position="161"/>
    </location>
</feature>
<gene>
    <name evidence="2" type="ORF">EVA_12102</name>
</gene>
<dbReference type="PANTHER" id="PTHR42732:SF1">
    <property type="entry name" value="BETA-MANNOSIDASE"/>
    <property type="match status" value="1"/>
</dbReference>
<dbReference type="InterPro" id="IPR006101">
    <property type="entry name" value="Glyco_hydro_2"/>
</dbReference>
<proteinExistence type="predicted"/>
<accession>J9FXT1</accession>
<keyword evidence="2" id="KW-0378">Hydrolase</keyword>
<dbReference type="GO" id="GO:0004553">
    <property type="term" value="F:hydrolase activity, hydrolyzing O-glycosyl compounds"/>
    <property type="evidence" value="ECO:0007669"/>
    <property type="project" value="InterPro"/>
</dbReference>
<feature type="non-terminal residue" evidence="2">
    <location>
        <position position="1"/>
    </location>
</feature>
<dbReference type="PRINTS" id="PR00132">
    <property type="entry name" value="GLHYDRLASE2"/>
</dbReference>
<dbReference type="InterPro" id="IPR006103">
    <property type="entry name" value="Glyco_hydro_2_cat"/>
</dbReference>
<dbReference type="Gene3D" id="2.60.40.10">
    <property type="entry name" value="Immunoglobulins"/>
    <property type="match status" value="1"/>
</dbReference>
<evidence type="ECO:0000313" key="2">
    <source>
        <dbReference type="EMBL" id="EJW99791.1"/>
    </source>
</evidence>
<dbReference type="Gene3D" id="3.20.20.80">
    <property type="entry name" value="Glycosidases"/>
    <property type="match status" value="1"/>
</dbReference>
<dbReference type="InterPro" id="IPR023232">
    <property type="entry name" value="Glyco_hydro_2_AS"/>
</dbReference>
<dbReference type="PROSITE" id="PS00608">
    <property type="entry name" value="GLYCOSYL_HYDROL_F2_2"/>
    <property type="match status" value="1"/>
</dbReference>
<name>J9FXT1_9ZZZZ</name>
<organism evidence="2">
    <name type="scientific">gut metagenome</name>
    <dbReference type="NCBI Taxonomy" id="749906"/>
    <lineage>
        <taxon>unclassified sequences</taxon>
        <taxon>metagenomes</taxon>
        <taxon>organismal metagenomes</taxon>
    </lineage>
</organism>
<dbReference type="EMBL" id="AMCI01003651">
    <property type="protein sequence ID" value="EJW99791.1"/>
    <property type="molecule type" value="Genomic_DNA"/>
</dbReference>
<evidence type="ECO:0000259" key="1">
    <source>
        <dbReference type="Pfam" id="PF02836"/>
    </source>
</evidence>
<comment type="caution">
    <text evidence="2">The sequence shown here is derived from an EMBL/GenBank/DDBJ whole genome shotgun (WGS) entry which is preliminary data.</text>
</comment>